<dbReference type="Proteomes" id="UP001157418">
    <property type="component" value="Unassembled WGS sequence"/>
</dbReference>
<keyword evidence="2" id="KW-1185">Reference proteome</keyword>
<sequence>MTALAKDPADWFRRWSGSEVKALRSSDFQLHRRLCFNVLRRNGPTRMLRHNILFGPGLGPTIVSSFVPASPP</sequence>
<evidence type="ECO:0000313" key="1">
    <source>
        <dbReference type="EMBL" id="CAH1428292.1"/>
    </source>
</evidence>
<dbReference type="EMBL" id="CAKMRJ010002223">
    <property type="protein sequence ID" value="CAH1428292.1"/>
    <property type="molecule type" value="Genomic_DNA"/>
</dbReference>
<reference evidence="1 2" key="1">
    <citation type="submission" date="2022-01" db="EMBL/GenBank/DDBJ databases">
        <authorList>
            <person name="Xiong W."/>
            <person name="Schranz E."/>
        </authorList>
    </citation>
    <scope>NUCLEOTIDE SEQUENCE [LARGE SCALE GENOMIC DNA]</scope>
</reference>
<evidence type="ECO:0000313" key="2">
    <source>
        <dbReference type="Proteomes" id="UP001157418"/>
    </source>
</evidence>
<comment type="caution">
    <text evidence="1">The sequence shown here is derived from an EMBL/GenBank/DDBJ whole genome shotgun (WGS) entry which is preliminary data.</text>
</comment>
<gene>
    <name evidence="1" type="ORF">LVIROSA_LOCUS15234</name>
</gene>
<accession>A0AAU9MNZ3</accession>
<organism evidence="1 2">
    <name type="scientific">Lactuca virosa</name>
    <dbReference type="NCBI Taxonomy" id="75947"/>
    <lineage>
        <taxon>Eukaryota</taxon>
        <taxon>Viridiplantae</taxon>
        <taxon>Streptophyta</taxon>
        <taxon>Embryophyta</taxon>
        <taxon>Tracheophyta</taxon>
        <taxon>Spermatophyta</taxon>
        <taxon>Magnoliopsida</taxon>
        <taxon>eudicotyledons</taxon>
        <taxon>Gunneridae</taxon>
        <taxon>Pentapetalae</taxon>
        <taxon>asterids</taxon>
        <taxon>campanulids</taxon>
        <taxon>Asterales</taxon>
        <taxon>Asteraceae</taxon>
        <taxon>Cichorioideae</taxon>
        <taxon>Cichorieae</taxon>
        <taxon>Lactucinae</taxon>
        <taxon>Lactuca</taxon>
    </lineage>
</organism>
<dbReference type="AlphaFoldDB" id="A0AAU9MNZ3"/>
<protein>
    <submittedName>
        <fullName evidence="1">Uncharacterized protein</fullName>
    </submittedName>
</protein>
<proteinExistence type="predicted"/>
<name>A0AAU9MNZ3_9ASTR</name>